<evidence type="ECO:0000259" key="3">
    <source>
        <dbReference type="Pfam" id="PF03795"/>
    </source>
</evidence>
<evidence type="ECO:0000313" key="5">
    <source>
        <dbReference type="Proteomes" id="UP000521017"/>
    </source>
</evidence>
<comment type="caution">
    <text evidence="4">The sequence shown here is derived from an EMBL/GenBank/DDBJ whole genome shotgun (WGS) entry which is preliminary data.</text>
</comment>
<sequence length="153" mass="17271">MNKQLLILLLLTFTCLSAIAQELNKSYDAKLAKELGADENGMKTYVMAILKTGTAKDYSRTKQDSIFKGHMANITRLVKEGKLIVAGPFDQNNKNYRGIFIFDVATIEEAKKLVDTDPVIQSRLMDVDLFIWYGSAALKETVKIHHLIEKHSH</sequence>
<evidence type="ECO:0000256" key="1">
    <source>
        <dbReference type="ARBA" id="ARBA00007689"/>
    </source>
</evidence>
<reference evidence="4 5" key="1">
    <citation type="submission" date="2020-08" db="EMBL/GenBank/DDBJ databases">
        <title>Genomic Encyclopedia of Type Strains, Phase IV (KMG-V): Genome sequencing to study the core and pangenomes of soil and plant-associated prokaryotes.</title>
        <authorList>
            <person name="Whitman W."/>
        </authorList>
    </citation>
    <scope>NUCLEOTIDE SEQUENCE [LARGE SCALE GENOMIC DNA]</scope>
    <source>
        <strain evidence="4 5">M2T3</strain>
    </source>
</reference>
<name>A0A7X0J069_9SPHI</name>
<comment type="similarity">
    <text evidence="1">Belongs to the YciI family.</text>
</comment>
<dbReference type="Pfam" id="PF03795">
    <property type="entry name" value="YCII"/>
    <property type="match status" value="1"/>
</dbReference>
<dbReference type="Proteomes" id="UP000521017">
    <property type="component" value="Unassembled WGS sequence"/>
</dbReference>
<keyword evidence="2" id="KW-0732">Signal</keyword>
<proteinExistence type="inferred from homology"/>
<protein>
    <submittedName>
        <fullName evidence="4">Uncharacterized protein YciI</fullName>
    </submittedName>
</protein>
<dbReference type="EMBL" id="JACHCC010000002">
    <property type="protein sequence ID" value="MBB6498685.1"/>
    <property type="molecule type" value="Genomic_DNA"/>
</dbReference>
<dbReference type="SUPFAM" id="SSF54909">
    <property type="entry name" value="Dimeric alpha+beta barrel"/>
    <property type="match status" value="1"/>
</dbReference>
<dbReference type="Gene3D" id="3.30.70.1060">
    <property type="entry name" value="Dimeric alpha+beta barrel"/>
    <property type="match status" value="1"/>
</dbReference>
<dbReference type="InterPro" id="IPR005545">
    <property type="entry name" value="YCII"/>
</dbReference>
<feature type="signal peptide" evidence="2">
    <location>
        <begin position="1"/>
        <end position="20"/>
    </location>
</feature>
<dbReference type="InterPro" id="IPR011008">
    <property type="entry name" value="Dimeric_a/b-barrel"/>
</dbReference>
<evidence type="ECO:0000256" key="2">
    <source>
        <dbReference type="SAM" id="SignalP"/>
    </source>
</evidence>
<dbReference type="AlphaFoldDB" id="A0A7X0J069"/>
<feature type="domain" description="YCII-related" evidence="3">
    <location>
        <begin position="52"/>
        <end position="124"/>
    </location>
</feature>
<feature type="chain" id="PRO_5031349783" evidence="2">
    <location>
        <begin position="21"/>
        <end position="153"/>
    </location>
</feature>
<evidence type="ECO:0000313" key="4">
    <source>
        <dbReference type="EMBL" id="MBB6498685.1"/>
    </source>
</evidence>
<dbReference type="RefSeq" id="WP_184623036.1">
    <property type="nucleotide sequence ID" value="NZ_JACHCC010000002.1"/>
</dbReference>
<gene>
    <name evidence="4" type="ORF">HDF25_000822</name>
</gene>
<organism evidence="4 5">
    <name type="scientific">Pedobacter cryoconitis</name>
    <dbReference type="NCBI Taxonomy" id="188932"/>
    <lineage>
        <taxon>Bacteria</taxon>
        <taxon>Pseudomonadati</taxon>
        <taxon>Bacteroidota</taxon>
        <taxon>Sphingobacteriia</taxon>
        <taxon>Sphingobacteriales</taxon>
        <taxon>Sphingobacteriaceae</taxon>
        <taxon>Pedobacter</taxon>
    </lineage>
</organism>
<accession>A0A7X0J069</accession>